<dbReference type="SMART" id="SM00460">
    <property type="entry name" value="TGc"/>
    <property type="match status" value="1"/>
</dbReference>
<proteinExistence type="predicted"/>
<name>B9K3E5_ALLAM</name>
<feature type="domain" description="Transglutaminase-like" evidence="1">
    <location>
        <begin position="122"/>
        <end position="191"/>
    </location>
</feature>
<evidence type="ECO:0000259" key="1">
    <source>
        <dbReference type="SMART" id="SM00460"/>
    </source>
</evidence>
<keyword evidence="2" id="KW-0614">Plasmid</keyword>
<gene>
    <name evidence="2" type="ordered locus">Avi_9053</name>
</gene>
<evidence type="ECO:0000313" key="2">
    <source>
        <dbReference type="EMBL" id="ACM39393.1"/>
    </source>
</evidence>
<dbReference type="Gene3D" id="3.10.620.30">
    <property type="match status" value="1"/>
</dbReference>
<keyword evidence="3" id="KW-1185">Reference proteome</keyword>
<dbReference type="HOGENOM" id="CLU_008973_2_0_5"/>
<accession>B9K3E5</accession>
<dbReference type="Proteomes" id="UP000001596">
    <property type="component" value="Plasmid pAtS4c"/>
</dbReference>
<dbReference type="SUPFAM" id="SSF54001">
    <property type="entry name" value="Cysteine proteinases"/>
    <property type="match status" value="1"/>
</dbReference>
<dbReference type="EMBL" id="CP000636">
    <property type="protein sequence ID" value="ACM39393.1"/>
    <property type="molecule type" value="Genomic_DNA"/>
</dbReference>
<dbReference type="InterPro" id="IPR038765">
    <property type="entry name" value="Papain-like_cys_pep_sf"/>
</dbReference>
<dbReference type="PANTHER" id="PTHR33490">
    <property type="entry name" value="BLR5614 PROTEIN-RELATED"/>
    <property type="match status" value="1"/>
</dbReference>
<dbReference type="PANTHER" id="PTHR33490:SF1">
    <property type="entry name" value="SLL1233 PROTEIN"/>
    <property type="match status" value="1"/>
</dbReference>
<dbReference type="DNASU" id="7367787"/>
<dbReference type="AlphaFoldDB" id="B9K3E5"/>
<geneLocation type="plasmid" evidence="2 3">
    <name>pAtS4c</name>
</geneLocation>
<dbReference type="InterPro" id="IPR002931">
    <property type="entry name" value="Transglutaminase-like"/>
</dbReference>
<evidence type="ECO:0000313" key="3">
    <source>
        <dbReference type="Proteomes" id="UP000001596"/>
    </source>
</evidence>
<organism evidence="2 3">
    <name type="scientific">Allorhizobium ampelinum (strain ATCC BAA-846 / DSM 112012 / S4)</name>
    <name type="common">Agrobacterium vitis (strain S4)</name>
    <dbReference type="NCBI Taxonomy" id="311402"/>
    <lineage>
        <taxon>Bacteria</taxon>
        <taxon>Pseudomonadati</taxon>
        <taxon>Pseudomonadota</taxon>
        <taxon>Alphaproteobacteria</taxon>
        <taxon>Hyphomicrobiales</taxon>
        <taxon>Rhizobiaceae</taxon>
        <taxon>Rhizobium/Agrobacterium group</taxon>
        <taxon>Allorhizobium</taxon>
        <taxon>Allorhizobium ampelinum</taxon>
    </lineage>
</organism>
<reference evidence="2 3" key="1">
    <citation type="journal article" date="2009" name="J. Bacteriol.">
        <title>Genome sequences of three Agrobacterium biovars help elucidate the evolution of multichromosome genomes in bacteria.</title>
        <authorList>
            <person name="Slater S.C."/>
            <person name="Goldman B.S."/>
            <person name="Goodner B."/>
            <person name="Setubal J.C."/>
            <person name="Farrand S.K."/>
            <person name="Nester E.W."/>
            <person name="Burr T.J."/>
            <person name="Banta L."/>
            <person name="Dickerman A.W."/>
            <person name="Paulsen I."/>
            <person name="Otten L."/>
            <person name="Suen G."/>
            <person name="Welch R."/>
            <person name="Almeida N.F."/>
            <person name="Arnold F."/>
            <person name="Burton O.T."/>
            <person name="Du Z."/>
            <person name="Ewing A."/>
            <person name="Godsy E."/>
            <person name="Heisel S."/>
            <person name="Houmiel K.L."/>
            <person name="Jhaveri J."/>
            <person name="Lu J."/>
            <person name="Miller N.M."/>
            <person name="Norton S."/>
            <person name="Chen Q."/>
            <person name="Phoolcharoen W."/>
            <person name="Ohlin V."/>
            <person name="Ondrusek D."/>
            <person name="Pride N."/>
            <person name="Stricklin S.L."/>
            <person name="Sun J."/>
            <person name="Wheeler C."/>
            <person name="Wilson L."/>
            <person name="Zhu H."/>
            <person name="Wood D.W."/>
        </authorList>
    </citation>
    <scope>NUCLEOTIDE SEQUENCE [LARGE SCALE GENOMIC DNA]</scope>
    <source>
        <strain evidence="3">S4 / ATCC BAA-846</strain>
        <plasmid evidence="2 3">pAtS4c</plasmid>
    </source>
</reference>
<sequence>MVDDVFGNAIASATFRTHSDSLVVDSLATVDLTASAWPVFDIAASAINYPFLYADRDGTDLGALAVQQFDDVDQRLRTWMRGFVAGEPTDTLSLLKDISLGIASSISYQSREEEGTQAPLTTLDRGWGSCRDFAVLFAEAVRSLGFGARIVSGYLFNPNRALTGSTDSGSTHAWAEVFVPGAGWITLDPTNRSMGGANLIPVAVTRDIAHAVPVSGSFIGGSNGLPVNERGRRSQSNRPGLSGAAVERWIDVAQFSRCRAAPLVLNRPEPLTR</sequence>
<dbReference type="KEGG" id="avi:Avi_9053"/>
<dbReference type="Pfam" id="PF01841">
    <property type="entry name" value="Transglut_core"/>
    <property type="match status" value="1"/>
</dbReference>
<protein>
    <recommendedName>
        <fullName evidence="1">Transglutaminase-like domain-containing protein</fullName>
    </recommendedName>
</protein>